<accession>A0AAF1JV09</accession>
<dbReference type="SUPFAM" id="SSF111369">
    <property type="entry name" value="HlyD-like secretion proteins"/>
    <property type="match status" value="1"/>
</dbReference>
<keyword evidence="5" id="KW-1185">Reference proteome</keyword>
<dbReference type="RefSeq" id="WP_211872762.1">
    <property type="nucleotide sequence ID" value="NZ_JAAEDH010000002.1"/>
</dbReference>
<protein>
    <submittedName>
        <fullName evidence="4">HlyD family efflux transporter periplasmic adaptor subunit</fullName>
    </submittedName>
</protein>
<comment type="caution">
    <text evidence="4">The sequence shown here is derived from an EMBL/GenBank/DDBJ whole genome shotgun (WGS) entry which is preliminary data.</text>
</comment>
<evidence type="ECO:0000313" key="5">
    <source>
        <dbReference type="Proteomes" id="UP001196068"/>
    </source>
</evidence>
<evidence type="ECO:0000256" key="3">
    <source>
        <dbReference type="SAM" id="Coils"/>
    </source>
</evidence>
<dbReference type="Gene3D" id="2.40.30.170">
    <property type="match status" value="1"/>
</dbReference>
<gene>
    <name evidence="4" type="ORF">GXW79_03115</name>
</gene>
<dbReference type="GO" id="GO:0030313">
    <property type="term" value="C:cell envelope"/>
    <property type="evidence" value="ECO:0007669"/>
    <property type="project" value="UniProtKB-SubCell"/>
</dbReference>
<evidence type="ECO:0000256" key="1">
    <source>
        <dbReference type="ARBA" id="ARBA00004196"/>
    </source>
</evidence>
<dbReference type="Gene3D" id="2.40.50.100">
    <property type="match status" value="1"/>
</dbReference>
<evidence type="ECO:0000313" key="4">
    <source>
        <dbReference type="EMBL" id="MBR0654064.1"/>
    </source>
</evidence>
<reference evidence="4" key="2">
    <citation type="journal article" date="2021" name="Syst. Appl. Microbiol.">
        <title>Roseomonas hellenica sp. nov., isolated from roots of wild-growing Alkanna tinctoria.</title>
        <authorList>
            <person name="Rat A."/>
            <person name="Naranjo H.D."/>
            <person name="Lebbe L."/>
            <person name="Cnockaert M."/>
            <person name="Krigas N."/>
            <person name="Grigoriadou K."/>
            <person name="Maloupa E."/>
            <person name="Willems A."/>
        </authorList>
    </citation>
    <scope>NUCLEOTIDE SEQUENCE</scope>
    <source>
        <strain evidence="4">LMG 28251</strain>
    </source>
</reference>
<keyword evidence="2 3" id="KW-0175">Coiled coil</keyword>
<dbReference type="InterPro" id="IPR014315">
    <property type="entry name" value="ABC_heterocyst_DevB"/>
</dbReference>
<comment type="subcellular location">
    <subcellularLocation>
        <location evidence="1">Cell envelope</location>
    </subcellularLocation>
</comment>
<dbReference type="EMBL" id="JAAEDH010000002">
    <property type="protein sequence ID" value="MBR0654064.1"/>
    <property type="molecule type" value="Genomic_DNA"/>
</dbReference>
<sequence length="351" mass="36471">MTRRGKILLGIAALAVIGGGFAYLSGGKAAPEAPPRPIGALPAAAREAGVGALGRVEPLSRILKLTHSAGPMAGVRIERLLVEEGQRVEAGALIATFSDAEQKDATLAQAEANVAQMQASLARIRAAGRPEEINAQRARIASLAAAAEISRRDTVRAEQLVPSGAGGVAAAERARFATTRALADMAEAEATLARLLVARPEDLAVAEAELAAAVAARDKARADAALSRLTAPIAGTILRVIARTGERIGDDGVVEMADLSRLDIVADVYETDLARLAVGATAEIIVPGEPRRFTAVLREIGWQVRRAPQSTTDPVAAIDSRTVAVRLALDEAGVAALARRSNMQVQVAIRP</sequence>
<dbReference type="AlphaFoldDB" id="A0AAF1JV09"/>
<feature type="coiled-coil region" evidence="3">
    <location>
        <begin position="100"/>
        <end position="127"/>
    </location>
</feature>
<dbReference type="InterPro" id="IPR050465">
    <property type="entry name" value="UPF0194_transport"/>
</dbReference>
<organism evidence="4 5">
    <name type="scientific">Plastoroseomonas arctica</name>
    <dbReference type="NCBI Taxonomy" id="1509237"/>
    <lineage>
        <taxon>Bacteria</taxon>
        <taxon>Pseudomonadati</taxon>
        <taxon>Pseudomonadota</taxon>
        <taxon>Alphaproteobacteria</taxon>
        <taxon>Acetobacterales</taxon>
        <taxon>Acetobacteraceae</taxon>
        <taxon>Plastoroseomonas</taxon>
    </lineage>
</organism>
<dbReference type="PANTHER" id="PTHR32347">
    <property type="entry name" value="EFFLUX SYSTEM COMPONENT YKNX-RELATED"/>
    <property type="match status" value="1"/>
</dbReference>
<evidence type="ECO:0000256" key="2">
    <source>
        <dbReference type="ARBA" id="ARBA00023054"/>
    </source>
</evidence>
<dbReference type="PANTHER" id="PTHR32347:SF27">
    <property type="entry name" value="RND EFFLUX PUMP MEMBRANE FUSION PROTEIN BARREL-SANDWICH DOMAIN-CONTAINING PROTEIN"/>
    <property type="match status" value="1"/>
</dbReference>
<proteinExistence type="predicted"/>
<name>A0AAF1JV09_9PROT</name>
<dbReference type="NCBIfam" id="TIGR02971">
    <property type="entry name" value="heterocyst_DevB"/>
    <property type="match status" value="1"/>
</dbReference>
<dbReference type="Proteomes" id="UP001196068">
    <property type="component" value="Unassembled WGS sequence"/>
</dbReference>
<reference evidence="4" key="1">
    <citation type="submission" date="2020-01" db="EMBL/GenBank/DDBJ databases">
        <authorList>
            <person name="Rat A."/>
        </authorList>
    </citation>
    <scope>NUCLEOTIDE SEQUENCE</scope>
    <source>
        <strain evidence="4">LMG 28251</strain>
    </source>
</reference>